<dbReference type="Pfam" id="PF00581">
    <property type="entry name" value="Rhodanese"/>
    <property type="match status" value="1"/>
</dbReference>
<dbReference type="EMBL" id="CP045725">
    <property type="protein sequence ID" value="QGF22585.1"/>
    <property type="molecule type" value="Genomic_DNA"/>
</dbReference>
<dbReference type="PANTHER" id="PTHR43031">
    <property type="entry name" value="FAD-DEPENDENT OXIDOREDUCTASE"/>
    <property type="match status" value="1"/>
</dbReference>
<dbReference type="InterPro" id="IPR036873">
    <property type="entry name" value="Rhodanese-like_dom_sf"/>
</dbReference>
<sequence>MPKTTDIATFAAAYEAGAPVVDVREPYEYEAGHLRGATLIPLGQLGARAGELDKNTTTYLICQVGQRSLRAVEALEAAGYDVINVDGGMSAWAAQGRPIERGPEQRPGA</sequence>
<dbReference type="PROSITE" id="PS50206">
    <property type="entry name" value="RHODANESE_3"/>
    <property type="match status" value="1"/>
</dbReference>
<dbReference type="PANTHER" id="PTHR43031:SF7">
    <property type="entry name" value="NITRIC OXIDE REDUCTASE FLRD-NAD(+) REDUCTASE"/>
    <property type="match status" value="1"/>
</dbReference>
<dbReference type="Gene3D" id="3.40.250.10">
    <property type="entry name" value="Rhodanese-like domain"/>
    <property type="match status" value="1"/>
</dbReference>
<name>A0A5Q2FD06_9ACTN</name>
<proteinExistence type="predicted"/>
<evidence type="ECO:0000313" key="2">
    <source>
        <dbReference type="EMBL" id="QGF22585.1"/>
    </source>
</evidence>
<organism evidence="2 3">
    <name type="scientific">Raineyella fluvialis</name>
    <dbReference type="NCBI Taxonomy" id="2662261"/>
    <lineage>
        <taxon>Bacteria</taxon>
        <taxon>Bacillati</taxon>
        <taxon>Actinomycetota</taxon>
        <taxon>Actinomycetes</taxon>
        <taxon>Propionibacteriales</taxon>
        <taxon>Propionibacteriaceae</taxon>
        <taxon>Raineyella</taxon>
    </lineage>
</organism>
<feature type="domain" description="Rhodanese" evidence="1">
    <location>
        <begin position="14"/>
        <end position="101"/>
    </location>
</feature>
<dbReference type="AlphaFoldDB" id="A0A5Q2FD06"/>
<dbReference type="InterPro" id="IPR050229">
    <property type="entry name" value="GlpE_sulfurtransferase"/>
</dbReference>
<dbReference type="KEGG" id="rain:Rai3103_01575"/>
<evidence type="ECO:0000259" key="1">
    <source>
        <dbReference type="PROSITE" id="PS50206"/>
    </source>
</evidence>
<dbReference type="SMART" id="SM00450">
    <property type="entry name" value="RHOD"/>
    <property type="match status" value="1"/>
</dbReference>
<evidence type="ECO:0000313" key="3">
    <source>
        <dbReference type="Proteomes" id="UP000386847"/>
    </source>
</evidence>
<dbReference type="InterPro" id="IPR001763">
    <property type="entry name" value="Rhodanese-like_dom"/>
</dbReference>
<dbReference type="Proteomes" id="UP000386847">
    <property type="component" value="Chromosome"/>
</dbReference>
<protein>
    <submittedName>
        <fullName evidence="2">Rhodanese-like domain-containing protein</fullName>
    </submittedName>
</protein>
<keyword evidence="3" id="KW-1185">Reference proteome</keyword>
<accession>A0A5Q2FD06</accession>
<dbReference type="CDD" id="cd00158">
    <property type="entry name" value="RHOD"/>
    <property type="match status" value="1"/>
</dbReference>
<gene>
    <name evidence="2" type="ORF">Rai3103_01575</name>
</gene>
<dbReference type="RefSeq" id="WP_153571115.1">
    <property type="nucleotide sequence ID" value="NZ_CP045725.1"/>
</dbReference>
<reference evidence="2 3" key="1">
    <citation type="submission" date="2019-10" db="EMBL/GenBank/DDBJ databases">
        <title>Genomic analysis of Raineyella sp. CBA3103.</title>
        <authorList>
            <person name="Roh S.W."/>
        </authorList>
    </citation>
    <scope>NUCLEOTIDE SEQUENCE [LARGE SCALE GENOMIC DNA]</scope>
    <source>
        <strain evidence="2 3">CBA3103</strain>
    </source>
</reference>
<dbReference type="SUPFAM" id="SSF52821">
    <property type="entry name" value="Rhodanese/Cell cycle control phosphatase"/>
    <property type="match status" value="1"/>
</dbReference>